<gene>
    <name evidence="1" type="ORF">DN068_10970</name>
</gene>
<accession>A0A2W2ABY2</accession>
<dbReference type="OrthoDB" id="5464618at2"/>
<proteinExistence type="predicted"/>
<dbReference type="RefSeq" id="WP_110998957.1">
    <property type="nucleotide sequence ID" value="NZ_QKTW01000016.1"/>
</dbReference>
<keyword evidence="2" id="KW-1185">Reference proteome</keyword>
<sequence>MTFHAFKQLLKYKWIAKTRHGVHSPFVFDFVEKVLRDKTRGSFERKLINYFNEYPITWRDISEINLHLADVPADEIIIIRNIHRDEAATQHWAALANDPAVKLSIDIYNYGLLFFRTSFKEKQHFVLKYPG</sequence>
<reference evidence="1 2" key="1">
    <citation type="submission" date="2018-06" db="EMBL/GenBank/DDBJ databases">
        <title>Mucibacter soli gen. nov., sp. nov., a new member of the family Chitinophagaceae producing mucin.</title>
        <authorList>
            <person name="Kim M.-K."/>
            <person name="Park S."/>
            <person name="Kim T.-S."/>
            <person name="Joung Y."/>
            <person name="Han J.-H."/>
            <person name="Kim S.B."/>
        </authorList>
    </citation>
    <scope>NUCLEOTIDE SEQUENCE [LARGE SCALE GENOMIC DNA]</scope>
    <source>
        <strain evidence="1 2">R1-15</strain>
    </source>
</reference>
<evidence type="ECO:0000313" key="1">
    <source>
        <dbReference type="EMBL" id="PZF72925.1"/>
    </source>
</evidence>
<evidence type="ECO:0000313" key="2">
    <source>
        <dbReference type="Proteomes" id="UP000248745"/>
    </source>
</evidence>
<protein>
    <submittedName>
        <fullName evidence="1">Uncharacterized protein</fullName>
    </submittedName>
</protein>
<name>A0A2W2ABY2_9BACT</name>
<dbReference type="Proteomes" id="UP000248745">
    <property type="component" value="Unassembled WGS sequence"/>
</dbReference>
<organism evidence="1 2">
    <name type="scientific">Taibaiella soli</name>
    <dbReference type="NCBI Taxonomy" id="1649169"/>
    <lineage>
        <taxon>Bacteria</taxon>
        <taxon>Pseudomonadati</taxon>
        <taxon>Bacteroidota</taxon>
        <taxon>Chitinophagia</taxon>
        <taxon>Chitinophagales</taxon>
        <taxon>Chitinophagaceae</taxon>
        <taxon>Taibaiella</taxon>
    </lineage>
</organism>
<comment type="caution">
    <text evidence="1">The sequence shown here is derived from an EMBL/GenBank/DDBJ whole genome shotgun (WGS) entry which is preliminary data.</text>
</comment>
<dbReference type="EMBL" id="QKTW01000016">
    <property type="protein sequence ID" value="PZF72925.1"/>
    <property type="molecule type" value="Genomic_DNA"/>
</dbReference>
<dbReference type="AlphaFoldDB" id="A0A2W2ABY2"/>